<gene>
    <name evidence="2" type="ORF">GCM10009716_39440</name>
</gene>
<evidence type="ECO:0000256" key="1">
    <source>
        <dbReference type="SAM" id="MobiDB-lite"/>
    </source>
</evidence>
<protein>
    <submittedName>
        <fullName evidence="2">Uncharacterized protein</fullName>
    </submittedName>
</protein>
<comment type="caution">
    <text evidence="2">The sequence shown here is derived from an EMBL/GenBank/DDBJ whole genome shotgun (WGS) entry which is preliminary data.</text>
</comment>
<reference evidence="2 3" key="1">
    <citation type="journal article" date="2019" name="Int. J. Syst. Evol. Microbiol.">
        <title>The Global Catalogue of Microorganisms (GCM) 10K type strain sequencing project: providing services to taxonomists for standard genome sequencing and annotation.</title>
        <authorList>
            <consortium name="The Broad Institute Genomics Platform"/>
            <consortium name="The Broad Institute Genome Sequencing Center for Infectious Disease"/>
            <person name="Wu L."/>
            <person name="Ma J."/>
        </authorList>
    </citation>
    <scope>NUCLEOTIDE SEQUENCE [LARGE SCALE GENOMIC DNA]</scope>
    <source>
        <strain evidence="2 3">JCM 13581</strain>
    </source>
</reference>
<evidence type="ECO:0000313" key="2">
    <source>
        <dbReference type="EMBL" id="GAA1927609.1"/>
    </source>
</evidence>
<dbReference type="Proteomes" id="UP001501303">
    <property type="component" value="Unassembled WGS sequence"/>
</dbReference>
<sequence length="74" mass="7955">MFTLKGFPARPARAHRPVLAEDGEKGGGRPHRPSPEPARKPAGPGSGRRPVPTPAEVFPPRRKRPEPPPGPGRE</sequence>
<organism evidence="2 3">
    <name type="scientific">Streptomyces sodiiphilus</name>
    <dbReference type="NCBI Taxonomy" id="226217"/>
    <lineage>
        <taxon>Bacteria</taxon>
        <taxon>Bacillati</taxon>
        <taxon>Actinomycetota</taxon>
        <taxon>Actinomycetes</taxon>
        <taxon>Kitasatosporales</taxon>
        <taxon>Streptomycetaceae</taxon>
        <taxon>Streptomyces</taxon>
    </lineage>
</organism>
<accession>A0ABN2PSM3</accession>
<feature type="compositionally biased region" description="Basic and acidic residues" evidence="1">
    <location>
        <begin position="18"/>
        <end position="39"/>
    </location>
</feature>
<dbReference type="EMBL" id="BAAAMJ010000048">
    <property type="protein sequence ID" value="GAA1927609.1"/>
    <property type="molecule type" value="Genomic_DNA"/>
</dbReference>
<proteinExistence type="predicted"/>
<keyword evidence="3" id="KW-1185">Reference proteome</keyword>
<feature type="region of interest" description="Disordered" evidence="1">
    <location>
        <begin position="1"/>
        <end position="74"/>
    </location>
</feature>
<name>A0ABN2PSM3_9ACTN</name>
<evidence type="ECO:0000313" key="3">
    <source>
        <dbReference type="Proteomes" id="UP001501303"/>
    </source>
</evidence>